<dbReference type="InterPro" id="IPR009053">
    <property type="entry name" value="Prefoldin"/>
</dbReference>
<dbReference type="Gene3D" id="3.40.50.11960">
    <property type="match status" value="1"/>
</dbReference>
<dbReference type="InterPro" id="IPR011599">
    <property type="entry name" value="PFD_alpha_archaea"/>
</dbReference>
<dbReference type="InterPro" id="IPR001806">
    <property type="entry name" value="Small_GTPase"/>
</dbReference>
<dbReference type="FunFam" id="1.10.287.370:FF:000004">
    <property type="entry name" value="Probable prefoldin subunit 5"/>
    <property type="match status" value="1"/>
</dbReference>
<feature type="coiled-coil region" evidence="3">
    <location>
        <begin position="311"/>
        <end position="355"/>
    </location>
</feature>
<dbReference type="GO" id="GO:0016272">
    <property type="term" value="C:prefoldin complex"/>
    <property type="evidence" value="ECO:0007669"/>
    <property type="project" value="InterPro"/>
</dbReference>
<dbReference type="GO" id="GO:0051082">
    <property type="term" value="F:unfolded protein binding"/>
    <property type="evidence" value="ECO:0007669"/>
    <property type="project" value="InterPro"/>
</dbReference>
<reference evidence="5" key="2">
    <citation type="journal article" date="2023" name="Microbiol Resour">
        <title>Decontamination and Annotation of the Draft Genome Sequence of the Oomycete Lagenidium giganteum ARSEF 373.</title>
        <authorList>
            <person name="Morgan W.R."/>
            <person name="Tartar A."/>
        </authorList>
    </citation>
    <scope>NUCLEOTIDE SEQUENCE</scope>
    <source>
        <strain evidence="5">ARSEF 373</strain>
    </source>
</reference>
<dbReference type="GO" id="GO:0006457">
    <property type="term" value="P:protein folding"/>
    <property type="evidence" value="ECO:0007669"/>
    <property type="project" value="InterPro"/>
</dbReference>
<dbReference type="Proteomes" id="UP001146120">
    <property type="component" value="Unassembled WGS sequence"/>
</dbReference>
<dbReference type="InterPro" id="IPR004127">
    <property type="entry name" value="Prefoldin_subunit_alpha"/>
</dbReference>
<comment type="similarity">
    <text evidence="1">Belongs to the prefoldin subunit alpha family.</text>
</comment>
<organism evidence="5 6">
    <name type="scientific">Lagenidium giganteum</name>
    <dbReference type="NCBI Taxonomy" id="4803"/>
    <lineage>
        <taxon>Eukaryota</taxon>
        <taxon>Sar</taxon>
        <taxon>Stramenopiles</taxon>
        <taxon>Oomycota</taxon>
        <taxon>Peronosporomycetes</taxon>
        <taxon>Pythiales</taxon>
        <taxon>Pythiaceae</taxon>
    </lineage>
</organism>
<comment type="caution">
    <text evidence="5">The sequence shown here is derived from an EMBL/GenBank/DDBJ whole genome shotgun (WGS) entry which is preliminary data.</text>
</comment>
<gene>
    <name evidence="5" type="ORF">N0F65_006015</name>
</gene>
<feature type="compositionally biased region" description="Polar residues" evidence="4">
    <location>
        <begin position="160"/>
        <end position="172"/>
    </location>
</feature>
<feature type="region of interest" description="Disordered" evidence="4">
    <location>
        <begin position="156"/>
        <end position="230"/>
    </location>
</feature>
<dbReference type="Gene3D" id="1.10.287.370">
    <property type="match status" value="1"/>
</dbReference>
<keyword evidence="3" id="KW-0175">Coiled coil</keyword>
<protein>
    <submittedName>
        <fullName evidence="5">Uncharacterized protein</fullName>
    </submittedName>
</protein>
<name>A0AAV2Z5B1_9STRA</name>
<reference evidence="5" key="1">
    <citation type="submission" date="2022-11" db="EMBL/GenBank/DDBJ databases">
        <authorList>
            <person name="Morgan W.R."/>
            <person name="Tartar A."/>
        </authorList>
    </citation>
    <scope>NUCLEOTIDE SEQUENCE</scope>
    <source>
        <strain evidence="5">ARSEF 373</strain>
    </source>
</reference>
<accession>A0AAV2Z5B1</accession>
<dbReference type="PANTHER" id="PTHR12674">
    <property type="entry name" value="PREFOLDIN SUBUNIT 5"/>
    <property type="match status" value="1"/>
</dbReference>
<proteinExistence type="inferred from homology"/>
<dbReference type="NCBIfam" id="TIGR00293">
    <property type="entry name" value="prefoldin subunit alpha"/>
    <property type="match status" value="1"/>
</dbReference>
<evidence type="ECO:0000256" key="1">
    <source>
        <dbReference type="ARBA" id="ARBA00010048"/>
    </source>
</evidence>
<evidence type="ECO:0000256" key="2">
    <source>
        <dbReference type="ARBA" id="ARBA00023186"/>
    </source>
</evidence>
<dbReference type="GO" id="GO:1990113">
    <property type="term" value="P:RNA polymerase I assembly"/>
    <property type="evidence" value="ECO:0007669"/>
    <property type="project" value="TreeGrafter"/>
</dbReference>
<dbReference type="CDD" id="cd23157">
    <property type="entry name" value="Prefoldin_5"/>
    <property type="match status" value="1"/>
</dbReference>
<feature type="compositionally biased region" description="Basic and acidic residues" evidence="4">
    <location>
        <begin position="211"/>
        <end position="221"/>
    </location>
</feature>
<dbReference type="SUPFAM" id="SSF46579">
    <property type="entry name" value="Prefoldin"/>
    <property type="match status" value="1"/>
</dbReference>
<evidence type="ECO:0000313" key="6">
    <source>
        <dbReference type="Proteomes" id="UP001146120"/>
    </source>
</evidence>
<dbReference type="GO" id="GO:0005525">
    <property type="term" value="F:GTP binding"/>
    <property type="evidence" value="ECO:0007669"/>
    <property type="project" value="InterPro"/>
</dbReference>
<sequence>MSGSSPDAKAAVQLVRLRTKYYHADVEFHVHRVRANEPENALAHDIGDYEAIICVTDVNRAETFVHVHRFLEQATDSGAFEVCLLVGNKVEHLSTKTSHVEDVEAWCQENAFEFVPVAANCDTTREEPALGETEGIDRVLEALHCNMWRSMTMLPREEPNQSVDKSTTNVVEDSTLLAEGKPSNNQETDSDDKPRDQEALEALLGSMELSDDTHATKKRDGTSNQDEIDEEDLDMAEFSTLINEVRRMREQGQTLSDAQRRQQAEAVAMRLWNYLGCDEESESDSDCTPTASTKMATTEAPKELNLMDLPIEQLNGLKSQLESELKQLTASFGGLREAQSRFIESKEALNNLSDNNKDKEILVPLTSSMFVPGTLTNVQEVLVDVGTGYFVEHNVDNAKAFMDRKIEFLKTNTESLQTVLSSKRNMLEGVITVMQHKLRIADQQAAQ</sequence>
<dbReference type="GO" id="GO:0005737">
    <property type="term" value="C:cytoplasm"/>
    <property type="evidence" value="ECO:0007669"/>
    <property type="project" value="TreeGrafter"/>
</dbReference>
<evidence type="ECO:0000256" key="3">
    <source>
        <dbReference type="SAM" id="Coils"/>
    </source>
</evidence>
<evidence type="ECO:0000313" key="5">
    <source>
        <dbReference type="EMBL" id="DBA01867.1"/>
    </source>
</evidence>
<dbReference type="SUPFAM" id="SSF52540">
    <property type="entry name" value="P-loop containing nucleoside triphosphate hydrolases"/>
    <property type="match status" value="1"/>
</dbReference>
<dbReference type="PANTHER" id="PTHR12674:SF2">
    <property type="entry name" value="PREFOLDIN SUBUNIT 5"/>
    <property type="match status" value="1"/>
</dbReference>
<dbReference type="GO" id="GO:1990115">
    <property type="term" value="P:RNA polymerase III assembly"/>
    <property type="evidence" value="ECO:0007669"/>
    <property type="project" value="TreeGrafter"/>
</dbReference>
<keyword evidence="6" id="KW-1185">Reference proteome</keyword>
<keyword evidence="2" id="KW-0143">Chaperone</keyword>
<dbReference type="InterPro" id="IPR027417">
    <property type="entry name" value="P-loop_NTPase"/>
</dbReference>
<dbReference type="AlphaFoldDB" id="A0AAV2Z5B1"/>
<dbReference type="Pfam" id="PF02996">
    <property type="entry name" value="Prefoldin"/>
    <property type="match status" value="1"/>
</dbReference>
<evidence type="ECO:0000256" key="4">
    <source>
        <dbReference type="SAM" id="MobiDB-lite"/>
    </source>
</evidence>
<dbReference type="Pfam" id="PF00071">
    <property type="entry name" value="Ras"/>
    <property type="match status" value="1"/>
</dbReference>
<dbReference type="Pfam" id="PF10199">
    <property type="entry name" value="Adaptin_binding"/>
    <property type="match status" value="1"/>
</dbReference>
<dbReference type="EMBL" id="DAKRPA010000040">
    <property type="protein sequence ID" value="DBA01867.1"/>
    <property type="molecule type" value="Genomic_DNA"/>
</dbReference>
<dbReference type="GO" id="GO:1990114">
    <property type="term" value="P:RNA polymerase II core complex assembly"/>
    <property type="evidence" value="ECO:0007669"/>
    <property type="project" value="TreeGrafter"/>
</dbReference>
<dbReference type="GO" id="GO:0003924">
    <property type="term" value="F:GTPase activity"/>
    <property type="evidence" value="ECO:0007669"/>
    <property type="project" value="InterPro"/>
</dbReference>